<organism evidence="3 4">
    <name type="scientific">Ramazzottius varieornatus</name>
    <name type="common">Water bear</name>
    <name type="synonym">Tardigrade</name>
    <dbReference type="NCBI Taxonomy" id="947166"/>
    <lineage>
        <taxon>Eukaryota</taxon>
        <taxon>Metazoa</taxon>
        <taxon>Ecdysozoa</taxon>
        <taxon>Tardigrada</taxon>
        <taxon>Eutardigrada</taxon>
        <taxon>Parachela</taxon>
        <taxon>Hypsibioidea</taxon>
        <taxon>Ramazzottiidae</taxon>
        <taxon>Ramazzottius</taxon>
    </lineage>
</organism>
<feature type="domain" description="C2H2-type" evidence="2">
    <location>
        <begin position="429"/>
        <end position="458"/>
    </location>
</feature>
<name>A0A1D1WAX4_RAMVA</name>
<feature type="domain" description="C2H2-type" evidence="2">
    <location>
        <begin position="472"/>
        <end position="495"/>
    </location>
</feature>
<feature type="compositionally biased region" description="Polar residues" evidence="1">
    <location>
        <begin position="17"/>
        <end position="26"/>
    </location>
</feature>
<sequence length="530" mass="59066">MVSTRRAQALTCADTPSKASTSQSPPLSAERVEVVSPSSSAKKKPERAPKDAPAPEVAPVIGVPVQIIAIPVEVAVAKPAPEKSLKSKAQTAQAIAPKITPKIAPKITPKVANVDRRKPGRPKKGTTLPSKLKRIYKKRYIPKVKKGAEDDQRVGDLTAEPNICKRCGLDDTTMIHFYQKHNGLLTEGENTLSIPEKRRFWSRAVKKGHKLRCLRPECGLPMASSTAMVYHAKTCGVTIEKRPCPYCQKEYSEFTLQQHINEHDRSNGEWKRKGKYLDGLSVVKEPESGGVSGSVSQLPGLFGAAPHDVEEKSGTGSPKKGKAPKIRESERYQQRHKRLSAIRAVQRFQASDGEDEDSQESFENEDGASDEDNEDDTQSEESDDETEASKAKGGKKSLGRVKSTKFTSSVNFPRLCSYWKRSLEALGYAKCEVHGCDVVTATLPEIIKHHMTCLKLGHKLLPGVAKHSDDLMKCHNCKYRSHQLRRMIRHYKNVHKMSVKEAEEKANEKKLLRSSWQLTQKEYDDLKLFD</sequence>
<dbReference type="InterPro" id="IPR013087">
    <property type="entry name" value="Znf_C2H2_type"/>
</dbReference>
<protein>
    <recommendedName>
        <fullName evidence="2">C2H2-type domain-containing protein</fullName>
    </recommendedName>
</protein>
<reference evidence="3 4" key="1">
    <citation type="journal article" date="2016" name="Nat. Commun.">
        <title>Extremotolerant tardigrade genome and improved radiotolerance of human cultured cells by tardigrade-unique protein.</title>
        <authorList>
            <person name="Hashimoto T."/>
            <person name="Horikawa D.D."/>
            <person name="Saito Y."/>
            <person name="Kuwahara H."/>
            <person name="Kozuka-Hata H."/>
            <person name="Shin-I T."/>
            <person name="Minakuchi Y."/>
            <person name="Ohishi K."/>
            <person name="Motoyama A."/>
            <person name="Aizu T."/>
            <person name="Enomoto A."/>
            <person name="Kondo K."/>
            <person name="Tanaka S."/>
            <person name="Hara Y."/>
            <person name="Koshikawa S."/>
            <person name="Sagara H."/>
            <person name="Miura T."/>
            <person name="Yokobori S."/>
            <person name="Miyagawa K."/>
            <person name="Suzuki Y."/>
            <person name="Kubo T."/>
            <person name="Oyama M."/>
            <person name="Kohara Y."/>
            <person name="Fujiyama A."/>
            <person name="Arakawa K."/>
            <person name="Katayama T."/>
            <person name="Toyoda A."/>
            <person name="Kunieda T."/>
        </authorList>
    </citation>
    <scope>NUCLEOTIDE SEQUENCE [LARGE SCALE GENOMIC DNA]</scope>
    <source>
        <strain evidence="3 4">YOKOZUNA-1</strain>
    </source>
</reference>
<dbReference type="EMBL" id="BDGG01000033">
    <property type="protein sequence ID" value="GAV09848.1"/>
    <property type="molecule type" value="Genomic_DNA"/>
</dbReference>
<evidence type="ECO:0000259" key="2">
    <source>
        <dbReference type="SMART" id="SM00355"/>
    </source>
</evidence>
<feature type="domain" description="C2H2-type" evidence="2">
    <location>
        <begin position="242"/>
        <end position="263"/>
    </location>
</feature>
<accession>A0A1D1WAX4</accession>
<dbReference type="Proteomes" id="UP000186922">
    <property type="component" value="Unassembled WGS sequence"/>
</dbReference>
<dbReference type="AlphaFoldDB" id="A0A1D1WAX4"/>
<feature type="compositionally biased region" description="Basic residues" evidence="1">
    <location>
        <begin position="392"/>
        <end position="402"/>
    </location>
</feature>
<evidence type="ECO:0000313" key="4">
    <source>
        <dbReference type="Proteomes" id="UP000186922"/>
    </source>
</evidence>
<dbReference type="OrthoDB" id="4703at2759"/>
<comment type="caution">
    <text evidence="3">The sequence shown here is derived from an EMBL/GenBank/DDBJ whole genome shotgun (WGS) entry which is preliminary data.</text>
</comment>
<gene>
    <name evidence="3" type="primary">RvY_19321-1</name>
    <name evidence="3" type="synonym">RvY_19321.1</name>
    <name evidence="3" type="ORF">RvY_19321</name>
</gene>
<keyword evidence="4" id="KW-1185">Reference proteome</keyword>
<proteinExistence type="predicted"/>
<feature type="region of interest" description="Disordered" evidence="1">
    <location>
        <begin position="1"/>
        <end position="55"/>
    </location>
</feature>
<evidence type="ECO:0000313" key="3">
    <source>
        <dbReference type="EMBL" id="GAV09848.1"/>
    </source>
</evidence>
<feature type="compositionally biased region" description="Acidic residues" evidence="1">
    <location>
        <begin position="352"/>
        <end position="386"/>
    </location>
</feature>
<dbReference type="SMART" id="SM00355">
    <property type="entry name" value="ZnF_C2H2"/>
    <property type="match status" value="3"/>
</dbReference>
<feature type="region of interest" description="Disordered" evidence="1">
    <location>
        <begin position="286"/>
        <end position="402"/>
    </location>
</feature>
<evidence type="ECO:0000256" key="1">
    <source>
        <dbReference type="SAM" id="MobiDB-lite"/>
    </source>
</evidence>